<evidence type="ECO:0000256" key="1">
    <source>
        <dbReference type="SAM" id="MobiDB-lite"/>
    </source>
</evidence>
<protein>
    <submittedName>
        <fullName evidence="2">Uncharacterized protein</fullName>
    </submittedName>
</protein>
<dbReference type="Proteomes" id="UP000188354">
    <property type="component" value="Chromosome LG14"/>
</dbReference>
<name>A0A1J7H6M2_LUPAN</name>
<dbReference type="Gramene" id="OIV98000">
    <property type="protein sequence ID" value="OIV98000"/>
    <property type="gene ID" value="TanjilG_14100"/>
</dbReference>
<dbReference type="AlphaFoldDB" id="A0A1J7H6M2"/>
<gene>
    <name evidence="2" type="ORF">TanjilG_14100</name>
</gene>
<evidence type="ECO:0000313" key="3">
    <source>
        <dbReference type="Proteomes" id="UP000188354"/>
    </source>
</evidence>
<dbReference type="EMBL" id="CM007374">
    <property type="protein sequence ID" value="OIV98000.1"/>
    <property type="molecule type" value="Genomic_DNA"/>
</dbReference>
<reference evidence="2 3" key="1">
    <citation type="journal article" date="2017" name="Plant Biotechnol. J.">
        <title>A comprehensive draft genome sequence for lupin (Lupinus angustifolius), an emerging health food: insights into plant-microbe interactions and legume evolution.</title>
        <authorList>
            <person name="Hane J.K."/>
            <person name="Ming Y."/>
            <person name="Kamphuis L.G."/>
            <person name="Nelson M.N."/>
            <person name="Garg G."/>
            <person name="Atkins C.A."/>
            <person name="Bayer P.E."/>
            <person name="Bravo A."/>
            <person name="Bringans S."/>
            <person name="Cannon S."/>
            <person name="Edwards D."/>
            <person name="Foley R."/>
            <person name="Gao L.L."/>
            <person name="Harrison M.J."/>
            <person name="Huang W."/>
            <person name="Hurgobin B."/>
            <person name="Li S."/>
            <person name="Liu C.W."/>
            <person name="McGrath A."/>
            <person name="Morahan G."/>
            <person name="Murray J."/>
            <person name="Weller J."/>
            <person name="Jian J."/>
            <person name="Singh K.B."/>
        </authorList>
    </citation>
    <scope>NUCLEOTIDE SEQUENCE [LARGE SCALE GENOMIC DNA]</scope>
    <source>
        <strain evidence="3">cv. Tanjil</strain>
        <tissue evidence="2">Whole plant</tissue>
    </source>
</reference>
<keyword evidence="3" id="KW-1185">Reference proteome</keyword>
<proteinExistence type="predicted"/>
<evidence type="ECO:0000313" key="2">
    <source>
        <dbReference type="EMBL" id="OIV98000.1"/>
    </source>
</evidence>
<sequence>MRVSCGDGNYAGRTTGEEEEEEVGGGGVGSMRHLSHLVVGAMEALPPRPNRVQAQMRVILAAKALNGGTVVARQH</sequence>
<feature type="region of interest" description="Disordered" evidence="1">
    <location>
        <begin position="1"/>
        <end position="29"/>
    </location>
</feature>
<accession>A0A1J7H6M2</accession>
<organism evidence="2 3">
    <name type="scientific">Lupinus angustifolius</name>
    <name type="common">Narrow-leaved blue lupine</name>
    <dbReference type="NCBI Taxonomy" id="3871"/>
    <lineage>
        <taxon>Eukaryota</taxon>
        <taxon>Viridiplantae</taxon>
        <taxon>Streptophyta</taxon>
        <taxon>Embryophyta</taxon>
        <taxon>Tracheophyta</taxon>
        <taxon>Spermatophyta</taxon>
        <taxon>Magnoliopsida</taxon>
        <taxon>eudicotyledons</taxon>
        <taxon>Gunneridae</taxon>
        <taxon>Pentapetalae</taxon>
        <taxon>rosids</taxon>
        <taxon>fabids</taxon>
        <taxon>Fabales</taxon>
        <taxon>Fabaceae</taxon>
        <taxon>Papilionoideae</taxon>
        <taxon>50 kb inversion clade</taxon>
        <taxon>genistoids sensu lato</taxon>
        <taxon>core genistoids</taxon>
        <taxon>Genisteae</taxon>
        <taxon>Lupinus</taxon>
    </lineage>
</organism>